<evidence type="ECO:0000313" key="7">
    <source>
        <dbReference type="EMBL" id="MBA0693419.1"/>
    </source>
</evidence>
<dbReference type="PANTHER" id="PTHR47947:SF2">
    <property type="entry name" value="CYTOCHROME P450 82C3-LIKE"/>
    <property type="match status" value="1"/>
</dbReference>
<dbReference type="EMBL" id="JABFAA010000010">
    <property type="protein sequence ID" value="MBA0693419.1"/>
    <property type="molecule type" value="Genomic_DNA"/>
</dbReference>
<protein>
    <recommendedName>
        <fullName evidence="9">Cytochrome P450</fullName>
    </recommendedName>
</protein>
<evidence type="ECO:0000256" key="6">
    <source>
        <dbReference type="ARBA" id="ARBA00023033"/>
    </source>
</evidence>
<dbReference type="GO" id="GO:0016705">
    <property type="term" value="F:oxidoreductase activity, acting on paired donors, with incorporation or reduction of molecular oxygen"/>
    <property type="evidence" value="ECO:0007669"/>
    <property type="project" value="InterPro"/>
</dbReference>
<evidence type="ECO:0000256" key="3">
    <source>
        <dbReference type="ARBA" id="ARBA00022723"/>
    </source>
</evidence>
<name>A0A7J8Y348_GOSAI</name>
<evidence type="ECO:0000256" key="5">
    <source>
        <dbReference type="ARBA" id="ARBA00023004"/>
    </source>
</evidence>
<keyword evidence="6" id="KW-0503">Monooxygenase</keyword>
<comment type="similarity">
    <text evidence="1">Belongs to the cytochrome P450 family.</text>
</comment>
<keyword evidence="5" id="KW-0408">Iron</keyword>
<sequence length="119" mass="13811">MFAAAPYGPFWRQVRKFATVELLSNHRLDLMKHVQESEIKTSMQEKFVLSDALPFLRWLDIGGEEKLMKKTVKELDQALILAVEDTTSITLTWALSLLLYNRDAMRKVQQELNVHIGKH</sequence>
<keyword evidence="2" id="KW-0349">Heme</keyword>
<dbReference type="Pfam" id="PF00067">
    <property type="entry name" value="p450"/>
    <property type="match status" value="1"/>
</dbReference>
<dbReference type="Proteomes" id="UP000593577">
    <property type="component" value="Unassembled WGS sequence"/>
</dbReference>
<keyword evidence="3" id="KW-0479">Metal-binding</keyword>
<dbReference type="GO" id="GO:0004497">
    <property type="term" value="F:monooxygenase activity"/>
    <property type="evidence" value="ECO:0007669"/>
    <property type="project" value="UniProtKB-KW"/>
</dbReference>
<dbReference type="GO" id="GO:0005506">
    <property type="term" value="F:iron ion binding"/>
    <property type="evidence" value="ECO:0007669"/>
    <property type="project" value="InterPro"/>
</dbReference>
<evidence type="ECO:0000256" key="2">
    <source>
        <dbReference type="ARBA" id="ARBA00022617"/>
    </source>
</evidence>
<keyword evidence="8" id="KW-1185">Reference proteome</keyword>
<evidence type="ECO:0000313" key="8">
    <source>
        <dbReference type="Proteomes" id="UP000593577"/>
    </source>
</evidence>
<organism evidence="7 8">
    <name type="scientific">Gossypium aridum</name>
    <name type="common">American cotton</name>
    <name type="synonym">Erioxylum aridum</name>
    <dbReference type="NCBI Taxonomy" id="34290"/>
    <lineage>
        <taxon>Eukaryota</taxon>
        <taxon>Viridiplantae</taxon>
        <taxon>Streptophyta</taxon>
        <taxon>Embryophyta</taxon>
        <taxon>Tracheophyta</taxon>
        <taxon>Spermatophyta</taxon>
        <taxon>Magnoliopsida</taxon>
        <taxon>eudicotyledons</taxon>
        <taxon>Gunneridae</taxon>
        <taxon>Pentapetalae</taxon>
        <taxon>rosids</taxon>
        <taxon>malvids</taxon>
        <taxon>Malvales</taxon>
        <taxon>Malvaceae</taxon>
        <taxon>Malvoideae</taxon>
        <taxon>Gossypium</taxon>
    </lineage>
</organism>
<reference evidence="7 8" key="1">
    <citation type="journal article" date="2019" name="Genome Biol. Evol.">
        <title>Insights into the evolution of the New World diploid cottons (Gossypium, subgenus Houzingenia) based on genome sequencing.</title>
        <authorList>
            <person name="Grover C.E."/>
            <person name="Arick M.A. 2nd"/>
            <person name="Thrash A."/>
            <person name="Conover J.L."/>
            <person name="Sanders W.S."/>
            <person name="Peterson D.G."/>
            <person name="Frelichowski J.E."/>
            <person name="Scheffler J.A."/>
            <person name="Scheffler B.E."/>
            <person name="Wendel J.F."/>
        </authorList>
    </citation>
    <scope>NUCLEOTIDE SEQUENCE [LARGE SCALE GENOMIC DNA]</scope>
    <source>
        <strain evidence="7">185</strain>
        <tissue evidence="7">Leaf</tissue>
    </source>
</reference>
<dbReference type="InterPro" id="IPR001128">
    <property type="entry name" value="Cyt_P450"/>
</dbReference>
<dbReference type="SUPFAM" id="SSF48264">
    <property type="entry name" value="Cytochrome P450"/>
    <property type="match status" value="1"/>
</dbReference>
<dbReference type="Gene3D" id="1.20.930.50">
    <property type="match status" value="1"/>
</dbReference>
<evidence type="ECO:0000256" key="1">
    <source>
        <dbReference type="ARBA" id="ARBA00010617"/>
    </source>
</evidence>
<proteinExistence type="inferred from homology"/>
<dbReference type="PANTHER" id="PTHR47947">
    <property type="entry name" value="CYTOCHROME P450 82C3-RELATED"/>
    <property type="match status" value="1"/>
</dbReference>
<dbReference type="InterPro" id="IPR036396">
    <property type="entry name" value="Cyt_P450_sf"/>
</dbReference>
<keyword evidence="4" id="KW-0560">Oxidoreductase</keyword>
<dbReference type="AlphaFoldDB" id="A0A7J8Y348"/>
<dbReference type="GO" id="GO:0020037">
    <property type="term" value="F:heme binding"/>
    <property type="evidence" value="ECO:0007669"/>
    <property type="project" value="InterPro"/>
</dbReference>
<dbReference type="InterPro" id="IPR050651">
    <property type="entry name" value="Plant_Cytochrome_P450_Monoox"/>
</dbReference>
<comment type="caution">
    <text evidence="7">The sequence shown here is derived from an EMBL/GenBank/DDBJ whole genome shotgun (WGS) entry which is preliminary data.</text>
</comment>
<evidence type="ECO:0008006" key="9">
    <source>
        <dbReference type="Google" id="ProtNLM"/>
    </source>
</evidence>
<accession>A0A7J8Y348</accession>
<gene>
    <name evidence="7" type="ORF">Goari_003793</name>
</gene>
<evidence type="ECO:0000256" key="4">
    <source>
        <dbReference type="ARBA" id="ARBA00023002"/>
    </source>
</evidence>